<reference evidence="13 14" key="1">
    <citation type="submission" date="2018-12" db="EMBL/GenBank/DDBJ databases">
        <authorList>
            <person name="Toschakov S.V."/>
        </authorList>
    </citation>
    <scope>NUCLEOTIDE SEQUENCE [LARGE SCALE GENOMIC DNA]</scope>
    <source>
        <strain evidence="13 14">GM2012</strain>
    </source>
</reference>
<keyword evidence="1 9" id="KW-0547">Nucleotide-binding</keyword>
<feature type="binding site" evidence="9">
    <location>
        <begin position="38"/>
        <end position="45"/>
    </location>
    <ligand>
        <name>ATP</name>
        <dbReference type="ChEBI" id="CHEBI:30616"/>
    </ligand>
</feature>
<name>A0A432MNG9_9BACT</name>
<keyword evidence="5" id="KW-0413">Isomerase</keyword>
<feature type="region of interest" description="Disordered" evidence="10">
    <location>
        <begin position="854"/>
        <end position="878"/>
    </location>
</feature>
<dbReference type="PANTHER" id="PTHR11070">
    <property type="entry name" value="UVRD / RECB / PCRA DNA HELICASE FAMILY MEMBER"/>
    <property type="match status" value="1"/>
</dbReference>
<evidence type="ECO:0000256" key="3">
    <source>
        <dbReference type="ARBA" id="ARBA00022806"/>
    </source>
</evidence>
<keyword evidence="4 9" id="KW-0067">ATP-binding</keyword>
<reference evidence="13 14" key="2">
    <citation type="submission" date="2019-01" db="EMBL/GenBank/DDBJ databases">
        <title>Tautonia sociabilis, a novel thermotolerant planctomycete of Isosphaeraceae family, isolated from a 4000 m deep subterranean habitat.</title>
        <authorList>
            <person name="Kovaleva O.L."/>
            <person name="Elcheninov A.G."/>
            <person name="Van Heerden E."/>
            <person name="Toshchakov S.V."/>
            <person name="Novikov A."/>
            <person name="Bonch-Osmolovskaya E.A."/>
            <person name="Kublanov I.V."/>
        </authorList>
    </citation>
    <scope>NUCLEOTIDE SEQUENCE [LARGE SCALE GENOMIC DNA]</scope>
    <source>
        <strain evidence="13 14">GM2012</strain>
    </source>
</reference>
<accession>A0A432MNG9</accession>
<dbReference type="PANTHER" id="PTHR11070:SF23">
    <property type="entry name" value="RECBCD ENZYME SUBUNIT RECB"/>
    <property type="match status" value="1"/>
</dbReference>
<evidence type="ECO:0000259" key="11">
    <source>
        <dbReference type="PROSITE" id="PS51198"/>
    </source>
</evidence>
<evidence type="ECO:0000256" key="4">
    <source>
        <dbReference type="ARBA" id="ARBA00022840"/>
    </source>
</evidence>
<evidence type="ECO:0000313" key="13">
    <source>
        <dbReference type="EMBL" id="RUL88860.1"/>
    </source>
</evidence>
<dbReference type="InterPro" id="IPR000212">
    <property type="entry name" value="DNA_helicase_UvrD/REP"/>
</dbReference>
<dbReference type="GO" id="GO:0043138">
    <property type="term" value="F:3'-5' DNA helicase activity"/>
    <property type="evidence" value="ECO:0007669"/>
    <property type="project" value="UniProtKB-EC"/>
</dbReference>
<dbReference type="GO" id="GO:0000725">
    <property type="term" value="P:recombinational repair"/>
    <property type="evidence" value="ECO:0007669"/>
    <property type="project" value="TreeGrafter"/>
</dbReference>
<dbReference type="PROSITE" id="PS51198">
    <property type="entry name" value="UVRD_HELICASE_ATP_BIND"/>
    <property type="match status" value="1"/>
</dbReference>
<dbReference type="Pfam" id="PF00580">
    <property type="entry name" value="UvrD-helicase"/>
    <property type="match status" value="1"/>
</dbReference>
<dbReference type="GO" id="GO:0016887">
    <property type="term" value="F:ATP hydrolysis activity"/>
    <property type="evidence" value="ECO:0007669"/>
    <property type="project" value="RHEA"/>
</dbReference>
<evidence type="ECO:0000256" key="7">
    <source>
        <dbReference type="ARBA" id="ARBA00034808"/>
    </source>
</evidence>
<dbReference type="SUPFAM" id="SSF52540">
    <property type="entry name" value="P-loop containing nucleoside triphosphate hydrolases"/>
    <property type="match status" value="1"/>
</dbReference>
<dbReference type="Gene3D" id="1.10.486.10">
    <property type="entry name" value="PCRA, domain 4"/>
    <property type="match status" value="1"/>
</dbReference>
<dbReference type="Gene3D" id="3.40.50.300">
    <property type="entry name" value="P-loop containing nucleotide triphosphate hydrolases"/>
    <property type="match status" value="4"/>
</dbReference>
<dbReference type="AlphaFoldDB" id="A0A432MNG9"/>
<dbReference type="InterPro" id="IPR014017">
    <property type="entry name" value="DNA_helicase_UvrD-like_C"/>
</dbReference>
<keyword evidence="2 9" id="KW-0378">Hydrolase</keyword>
<dbReference type="InterPro" id="IPR027417">
    <property type="entry name" value="P-loop_NTPase"/>
</dbReference>
<keyword evidence="3 9" id="KW-0347">Helicase</keyword>
<gene>
    <name evidence="13" type="ORF">TsocGM_04420</name>
</gene>
<dbReference type="OrthoDB" id="9810135at2"/>
<dbReference type="GO" id="GO:0005829">
    <property type="term" value="C:cytosol"/>
    <property type="evidence" value="ECO:0007669"/>
    <property type="project" value="TreeGrafter"/>
</dbReference>
<evidence type="ECO:0000259" key="12">
    <source>
        <dbReference type="PROSITE" id="PS51217"/>
    </source>
</evidence>
<feature type="domain" description="UvrD-like helicase ATP-binding" evidence="11">
    <location>
        <begin position="17"/>
        <end position="456"/>
    </location>
</feature>
<feature type="region of interest" description="Disordered" evidence="10">
    <location>
        <begin position="1"/>
        <end position="24"/>
    </location>
</feature>
<comment type="catalytic activity">
    <reaction evidence="8">
        <text>ATP + H2O = ADP + phosphate + H(+)</text>
        <dbReference type="Rhea" id="RHEA:13065"/>
        <dbReference type="ChEBI" id="CHEBI:15377"/>
        <dbReference type="ChEBI" id="CHEBI:15378"/>
        <dbReference type="ChEBI" id="CHEBI:30616"/>
        <dbReference type="ChEBI" id="CHEBI:43474"/>
        <dbReference type="ChEBI" id="CHEBI:456216"/>
        <dbReference type="EC" id="5.6.2.4"/>
    </reaction>
</comment>
<evidence type="ECO:0000256" key="8">
    <source>
        <dbReference type="ARBA" id="ARBA00048988"/>
    </source>
</evidence>
<dbReference type="EMBL" id="RYZH01000006">
    <property type="protein sequence ID" value="RUL88860.1"/>
    <property type="molecule type" value="Genomic_DNA"/>
</dbReference>
<feature type="domain" description="UvrD-like helicase C-terminal" evidence="12">
    <location>
        <begin position="474"/>
        <end position="765"/>
    </location>
</feature>
<dbReference type="GO" id="GO:0003677">
    <property type="term" value="F:DNA binding"/>
    <property type="evidence" value="ECO:0007669"/>
    <property type="project" value="InterPro"/>
</dbReference>
<evidence type="ECO:0000256" key="10">
    <source>
        <dbReference type="SAM" id="MobiDB-lite"/>
    </source>
</evidence>
<dbReference type="Pfam" id="PF13361">
    <property type="entry name" value="UvrD_C"/>
    <property type="match status" value="1"/>
</dbReference>
<dbReference type="GO" id="GO:0005524">
    <property type="term" value="F:ATP binding"/>
    <property type="evidence" value="ECO:0007669"/>
    <property type="project" value="UniProtKB-UniRule"/>
</dbReference>
<dbReference type="Proteomes" id="UP000280296">
    <property type="component" value="Unassembled WGS sequence"/>
</dbReference>
<protein>
    <recommendedName>
        <fullName evidence="7">DNA 3'-5' helicase</fullName>
        <ecNumber evidence="7">5.6.2.4</ecNumber>
    </recommendedName>
</protein>
<sequence>MSDPGLADLASRVLAPPPPPTPEQRQALEAIVSVALSSGAGCGKTRVLTDRFVKALENRIPIDRLVAVTFTEKAAAEMRGRIRAECRRRIASAGDDAGQWRRVLRALEAGRIGTFHGFCLDLLRRFPVQAGLPPEFSVLEESVAPTLRDDALRSCFRRWLADSHPDLIALAVELGLDAVREGLRSLLLGRVLADPGRWAQLSPEELMEHWRERWSVEGRPALLRRFVEDARPLLDLLREYECEHPVGAERRAVLLSEIPMLPEAPHPELSFDVIREHATVSGGGTGKHWPAIAVYEAVRDHYKTLRDAVDRARKAIRWDEDLTRRSAELGVRFARLAREALEEVDALKRRRELADFDDLLVRARSLLESDADARGRIRDEIALLLVDEFQDTDPVQGAIVQTLAGDALEAGRLFLVGDSKQSIYRFRGAEPQIFDRFRSALPGDGRLSLTGNFRSVPGVIHFVNALFHDLYADPSEALRAERDVPAAEEDPPSVEFLWAFDSNTSGKGKAANRRVEAGWIARLIADRLDQGWRIPDPKDGSWRLARPSDVAILFRALTTVGVYEQALADEGLDYHTVDGSAFFAQQEVLDVVNLLAAIEDPFDPLSLASSLRSPIFCLSDEGLYWLANARPNDRPADLLQNLRRAEHVAELGRVDRRRAIRARTLLDRWRLLKDRAPIATLLDRVLDESGFEAAVAAEPLGDRKRGNIRKLVRFAGEYDRGGYPLADFVARLRADLRQLAREDQAATNTEQGDAVRLMSIHRAKGLEFPIVIVPDLDRVSPPFSKPVVVHDRFGPIVRVAPEPGEESSFSRQDDSPKGLGELLFRSAEELEERAEADRLFYVATTRAASHLILSNGLDNPLPPGPGEQEAPSRRCYRPSSPAMERIARRFDLATGMLKDRLPEHWPAPRVHVIRTSPERQSLRGAARRRRADRLTIVRSITRVRPEPEPERVAAVLLPGWVEHDPEAGLSPFSARVLRLVLAVVGDPEASWASDPSSAIAKAARATIPASPTRVAEEARGLLLPWLNGGLARRIAAADERVGRISWTIGGDGEGQDASSVVHRGVLDLAFREGRAWRIICWEHPESPPGQAARRLVLSGRAAPGLGLGRVAGGWLVSLGPDPAGAREEALDGRQLSRTIPGDDPRRSSPGSHPRPRPRPRSGSATRPTGGAPSTESDA</sequence>
<evidence type="ECO:0000256" key="6">
    <source>
        <dbReference type="ARBA" id="ARBA00034617"/>
    </source>
</evidence>
<evidence type="ECO:0000256" key="2">
    <source>
        <dbReference type="ARBA" id="ARBA00022801"/>
    </source>
</evidence>
<evidence type="ECO:0000256" key="5">
    <source>
        <dbReference type="ARBA" id="ARBA00023235"/>
    </source>
</evidence>
<evidence type="ECO:0000256" key="9">
    <source>
        <dbReference type="PROSITE-ProRule" id="PRU00560"/>
    </source>
</evidence>
<organism evidence="13 14">
    <name type="scientific">Tautonia sociabilis</name>
    <dbReference type="NCBI Taxonomy" id="2080755"/>
    <lineage>
        <taxon>Bacteria</taxon>
        <taxon>Pseudomonadati</taxon>
        <taxon>Planctomycetota</taxon>
        <taxon>Planctomycetia</taxon>
        <taxon>Isosphaerales</taxon>
        <taxon>Isosphaeraceae</taxon>
        <taxon>Tautonia</taxon>
    </lineage>
</organism>
<dbReference type="EC" id="5.6.2.4" evidence="7"/>
<evidence type="ECO:0000313" key="14">
    <source>
        <dbReference type="Proteomes" id="UP000280296"/>
    </source>
</evidence>
<dbReference type="GO" id="GO:0009338">
    <property type="term" value="C:exodeoxyribonuclease V complex"/>
    <property type="evidence" value="ECO:0007669"/>
    <property type="project" value="TreeGrafter"/>
</dbReference>
<comment type="catalytic activity">
    <reaction evidence="6">
        <text>Couples ATP hydrolysis with the unwinding of duplex DNA by translocating in the 3'-5' direction.</text>
        <dbReference type="EC" id="5.6.2.4"/>
    </reaction>
</comment>
<dbReference type="PROSITE" id="PS51217">
    <property type="entry name" value="UVRD_HELICASE_CTER"/>
    <property type="match status" value="1"/>
</dbReference>
<dbReference type="InterPro" id="IPR014016">
    <property type="entry name" value="UvrD-like_ATP-bd"/>
</dbReference>
<dbReference type="RefSeq" id="WP_126724111.1">
    <property type="nucleotide sequence ID" value="NZ_RYZH01000006.1"/>
</dbReference>
<evidence type="ECO:0000256" key="1">
    <source>
        <dbReference type="ARBA" id="ARBA00022741"/>
    </source>
</evidence>
<feature type="region of interest" description="Disordered" evidence="10">
    <location>
        <begin position="1124"/>
        <end position="1178"/>
    </location>
</feature>
<comment type="caution">
    <text evidence="13">The sequence shown here is derived from an EMBL/GenBank/DDBJ whole genome shotgun (WGS) entry which is preliminary data.</text>
</comment>
<keyword evidence="14" id="KW-1185">Reference proteome</keyword>
<proteinExistence type="predicted"/>